<dbReference type="OrthoDB" id="1668230at2759"/>
<dbReference type="AlphaFoldDB" id="A0A178D5Q0"/>
<reference evidence="1 2" key="1">
    <citation type="submission" date="2016-03" db="EMBL/GenBank/DDBJ databases">
        <title>The draft genome sequence of Fonsecaea nubica causative agent of cutaneous subcutaneous infection in human host.</title>
        <authorList>
            <person name="Costa F."/>
            <person name="Sybren D.H."/>
            <person name="Raittz R.T."/>
            <person name="Weiss V.A."/>
            <person name="Leao A.C."/>
            <person name="Gomes R."/>
            <person name="De Souza E.M."/>
            <person name="Pedrosa F.O."/>
            <person name="Steffens M.B."/>
            <person name="Bombassaro A."/>
            <person name="Tadra-Sfeir M.Z."/>
            <person name="Moreno L.F."/>
            <person name="Najafzadeh M.J."/>
            <person name="Felipe M.S."/>
            <person name="Teixeira M."/>
            <person name="Sun J."/>
            <person name="Xi L."/>
            <person name="Castro M.A."/>
            <person name="Vicente V.A."/>
        </authorList>
    </citation>
    <scope>NUCLEOTIDE SEQUENCE [LARGE SCALE GENOMIC DNA]</scope>
    <source>
        <strain evidence="1 2">CBS 269.64</strain>
    </source>
</reference>
<comment type="caution">
    <text evidence="1">The sequence shown here is derived from an EMBL/GenBank/DDBJ whole genome shotgun (WGS) entry which is preliminary data.</text>
</comment>
<evidence type="ECO:0008006" key="3">
    <source>
        <dbReference type="Google" id="ProtNLM"/>
    </source>
</evidence>
<evidence type="ECO:0000313" key="1">
    <source>
        <dbReference type="EMBL" id="OAL36445.1"/>
    </source>
</evidence>
<dbReference type="EMBL" id="LVCJ01000022">
    <property type="protein sequence ID" value="OAL36445.1"/>
    <property type="molecule type" value="Genomic_DNA"/>
</dbReference>
<evidence type="ECO:0000313" key="2">
    <source>
        <dbReference type="Proteomes" id="UP000185904"/>
    </source>
</evidence>
<sequence length="122" mass="13972">MHHSQSDQDTNPRISLDLDKPEFLAAGKSGIVCGIDEERILKEYYGEENDADIERRAFVRLASHPNIVRYLGATEEGSIVLERGQPFGQCINRRMQIKFRCAQDFAGQWTLQKERDICIKMG</sequence>
<gene>
    <name evidence="1" type="ORF">AYO20_04341</name>
</gene>
<dbReference type="RefSeq" id="XP_022501457.1">
    <property type="nucleotide sequence ID" value="XM_022642639.1"/>
</dbReference>
<name>A0A178D5Q0_9EURO</name>
<protein>
    <recommendedName>
        <fullName evidence="3">Protein kinase domain-containing protein</fullName>
    </recommendedName>
</protein>
<accession>A0A178D5Q0</accession>
<proteinExistence type="predicted"/>
<keyword evidence="2" id="KW-1185">Reference proteome</keyword>
<dbReference type="GeneID" id="34587761"/>
<organism evidence="1 2">
    <name type="scientific">Fonsecaea nubica</name>
    <dbReference type="NCBI Taxonomy" id="856822"/>
    <lineage>
        <taxon>Eukaryota</taxon>
        <taxon>Fungi</taxon>
        <taxon>Dikarya</taxon>
        <taxon>Ascomycota</taxon>
        <taxon>Pezizomycotina</taxon>
        <taxon>Eurotiomycetes</taxon>
        <taxon>Chaetothyriomycetidae</taxon>
        <taxon>Chaetothyriales</taxon>
        <taxon>Herpotrichiellaceae</taxon>
        <taxon>Fonsecaea</taxon>
    </lineage>
</organism>
<dbReference type="Proteomes" id="UP000185904">
    <property type="component" value="Unassembled WGS sequence"/>
</dbReference>